<comment type="caution">
    <text evidence="4">The sequence shown here is derived from an EMBL/GenBank/DDBJ whole genome shotgun (WGS) entry which is preliminary data.</text>
</comment>
<organism evidence="4 5">
    <name type="scientific">Rhodosalinus sediminis</name>
    <dbReference type="NCBI Taxonomy" id="1940533"/>
    <lineage>
        <taxon>Bacteria</taxon>
        <taxon>Pseudomonadati</taxon>
        <taxon>Pseudomonadota</taxon>
        <taxon>Alphaproteobacteria</taxon>
        <taxon>Rhodobacterales</taxon>
        <taxon>Paracoccaceae</taxon>
        <taxon>Rhodosalinus</taxon>
    </lineage>
</organism>
<evidence type="ECO:0000256" key="2">
    <source>
        <dbReference type="RuleBase" id="RU003616"/>
    </source>
</evidence>
<dbReference type="Proteomes" id="UP000257131">
    <property type="component" value="Unassembled WGS sequence"/>
</dbReference>
<dbReference type="CDD" id="cd06464">
    <property type="entry name" value="ACD_sHsps-like"/>
    <property type="match status" value="1"/>
</dbReference>
<gene>
    <name evidence="4" type="ORF">DRV84_13110</name>
</gene>
<dbReference type="InterPro" id="IPR002068">
    <property type="entry name" value="A-crystallin/Hsp20_dom"/>
</dbReference>
<comment type="similarity">
    <text evidence="1 2">Belongs to the small heat shock protein (HSP20) family.</text>
</comment>
<dbReference type="EMBL" id="QOHR01000024">
    <property type="protein sequence ID" value="REC54844.1"/>
    <property type="molecule type" value="Genomic_DNA"/>
</dbReference>
<evidence type="ECO:0000313" key="4">
    <source>
        <dbReference type="EMBL" id="REC54844.1"/>
    </source>
</evidence>
<dbReference type="Pfam" id="PF00011">
    <property type="entry name" value="HSP20"/>
    <property type="match status" value="1"/>
</dbReference>
<keyword evidence="5" id="KW-1185">Reference proteome</keyword>
<accession>A0A3D9BMV6</accession>
<evidence type="ECO:0000256" key="1">
    <source>
        <dbReference type="PROSITE-ProRule" id="PRU00285"/>
    </source>
</evidence>
<dbReference type="SUPFAM" id="SSF49764">
    <property type="entry name" value="HSP20-like chaperones"/>
    <property type="match status" value="1"/>
</dbReference>
<dbReference type="OrthoDB" id="9808910at2"/>
<dbReference type="InterPro" id="IPR031107">
    <property type="entry name" value="Small_HSP"/>
</dbReference>
<evidence type="ECO:0000259" key="3">
    <source>
        <dbReference type="PROSITE" id="PS01031"/>
    </source>
</evidence>
<reference evidence="4 5" key="1">
    <citation type="journal article" date="2017" name="Int. J. Syst. Evol. Microbiol.">
        <title>Rhodosalinus sediminis gen. nov., sp. nov., isolated from marine saltern.</title>
        <authorList>
            <person name="Guo L.Y."/>
            <person name="Ling S.K."/>
            <person name="Li C.M."/>
            <person name="Chen G.J."/>
            <person name="Du Z.J."/>
        </authorList>
    </citation>
    <scope>NUCLEOTIDE SEQUENCE [LARGE SCALE GENOMIC DNA]</scope>
    <source>
        <strain evidence="4 5">WDN1C137</strain>
    </source>
</reference>
<dbReference type="Gene3D" id="2.60.40.790">
    <property type="match status" value="1"/>
</dbReference>
<proteinExistence type="inferred from homology"/>
<name>A0A3D9BMV6_9RHOB</name>
<dbReference type="AlphaFoldDB" id="A0A3D9BMV6"/>
<sequence length="139" mass="15144">MVEKSTPSSLWPALYDPFRNLGARVAEMLAPASDASGGESAYTITMELPGVSEDDIEVNVDAGVVTVSGEKSSEREESGDTWFFTERQYGSFTRSFRLPADAEQDKVEGHMKDGVLTITVPRRQSEPDGGKKKVAIRKG</sequence>
<feature type="domain" description="SHSP" evidence="3">
    <location>
        <begin position="23"/>
        <end position="139"/>
    </location>
</feature>
<dbReference type="RefSeq" id="WP_115981460.1">
    <property type="nucleotide sequence ID" value="NZ_QOHR01000024.1"/>
</dbReference>
<dbReference type="InterPro" id="IPR008978">
    <property type="entry name" value="HSP20-like_chaperone"/>
</dbReference>
<protein>
    <submittedName>
        <fullName evidence="4">Hsp20/alpha crystallin family protein</fullName>
    </submittedName>
</protein>
<dbReference type="PANTHER" id="PTHR11527">
    <property type="entry name" value="HEAT-SHOCK PROTEIN 20 FAMILY MEMBER"/>
    <property type="match status" value="1"/>
</dbReference>
<evidence type="ECO:0000313" key="5">
    <source>
        <dbReference type="Proteomes" id="UP000257131"/>
    </source>
</evidence>
<dbReference type="PROSITE" id="PS01031">
    <property type="entry name" value="SHSP"/>
    <property type="match status" value="1"/>
</dbReference>